<evidence type="ECO:0000256" key="4">
    <source>
        <dbReference type="ARBA" id="ARBA00022771"/>
    </source>
</evidence>
<dbReference type="InterPro" id="IPR003604">
    <property type="entry name" value="Matrin/U1-like-C_Znf_C2H2"/>
</dbReference>
<evidence type="ECO:0000313" key="9">
    <source>
        <dbReference type="EMBL" id="JAS16180.1"/>
    </source>
</evidence>
<dbReference type="PANTHER" id="PTHR23067:SF14">
    <property type="entry name" value="C2H2-TYPE DOMAIN-CONTAINING PROTEIN"/>
    <property type="match status" value="1"/>
</dbReference>
<evidence type="ECO:0000256" key="2">
    <source>
        <dbReference type="ARBA" id="ARBA00022723"/>
    </source>
</evidence>
<proteinExistence type="predicted"/>
<evidence type="ECO:0000256" key="5">
    <source>
        <dbReference type="ARBA" id="ARBA00022833"/>
    </source>
</evidence>
<evidence type="ECO:0000313" key="10">
    <source>
        <dbReference type="EMBL" id="JAS16908.1"/>
    </source>
</evidence>
<feature type="domain" description="C2H2-type" evidence="8">
    <location>
        <begin position="137"/>
        <end position="159"/>
    </location>
</feature>
<dbReference type="InterPro" id="IPR013087">
    <property type="entry name" value="Znf_C2H2_type"/>
</dbReference>
<reference evidence="10" key="1">
    <citation type="submission" date="2015-12" db="EMBL/GenBank/DDBJ databases">
        <title>De novo transcriptome assembly of four potential Pierce s Disease insect vectors from Arizona vineyards.</title>
        <authorList>
            <person name="Tassone E.E."/>
        </authorList>
    </citation>
    <scope>NUCLEOTIDE SEQUENCE</scope>
</reference>
<dbReference type="GO" id="GO:0008270">
    <property type="term" value="F:zinc ion binding"/>
    <property type="evidence" value="ECO:0007669"/>
    <property type="project" value="UniProtKB-KW"/>
</dbReference>
<evidence type="ECO:0000313" key="11">
    <source>
        <dbReference type="EMBL" id="JAS25603.1"/>
    </source>
</evidence>
<name>A0A1B6CU15_9HEMI</name>
<keyword evidence="5" id="KW-0862">Zinc</keyword>
<dbReference type="InterPro" id="IPR036236">
    <property type="entry name" value="Znf_C2H2_sf"/>
</dbReference>
<evidence type="ECO:0000259" key="8">
    <source>
        <dbReference type="PROSITE" id="PS00028"/>
    </source>
</evidence>
<keyword evidence="2" id="KW-0479">Metal-binding</keyword>
<gene>
    <name evidence="10" type="ORF">g.4449</name>
    <name evidence="9" type="ORF">g.4451</name>
    <name evidence="11" type="ORF">g.4453</name>
</gene>
<accession>A0A1B6CU15</accession>
<dbReference type="Gene3D" id="3.30.160.60">
    <property type="entry name" value="Classic Zinc Finger"/>
    <property type="match status" value="3"/>
</dbReference>
<dbReference type="GO" id="GO:0003676">
    <property type="term" value="F:nucleic acid binding"/>
    <property type="evidence" value="ECO:0007669"/>
    <property type="project" value="InterPro"/>
</dbReference>
<keyword evidence="6" id="KW-0539">Nucleus</keyword>
<comment type="subcellular location">
    <subcellularLocation>
        <location evidence="1">Nucleus</location>
    </subcellularLocation>
</comment>
<protein>
    <recommendedName>
        <fullName evidence="8">C2H2-type domain-containing protein</fullName>
    </recommendedName>
</protein>
<dbReference type="GO" id="GO:0005634">
    <property type="term" value="C:nucleus"/>
    <property type="evidence" value="ECO:0007669"/>
    <property type="project" value="UniProtKB-SubCell"/>
</dbReference>
<dbReference type="EMBL" id="GEDC01021118">
    <property type="protein sequence ID" value="JAS16180.1"/>
    <property type="molecule type" value="Transcribed_RNA"/>
</dbReference>
<keyword evidence="4" id="KW-0863">Zinc-finger</keyword>
<dbReference type="Pfam" id="PF12874">
    <property type="entry name" value="zf-met"/>
    <property type="match status" value="3"/>
</dbReference>
<evidence type="ECO:0000256" key="3">
    <source>
        <dbReference type="ARBA" id="ARBA00022737"/>
    </source>
</evidence>
<dbReference type="PROSITE" id="PS00028">
    <property type="entry name" value="ZINC_FINGER_C2H2_1"/>
    <property type="match status" value="2"/>
</dbReference>
<dbReference type="SMART" id="SM00451">
    <property type="entry name" value="ZnF_U1"/>
    <property type="match status" value="3"/>
</dbReference>
<sequence>MSCNRASSFPTVATVIGLNPQTLGNSGTFVATIAVDPNSIMDKSYQNSDFEEIKADDPITQALVDNINGNLPLKKEPEIFRCELCNISVSKKVVLDAHLIGIKHAKKVKSLELIKEINSSGMLTPSVSQPKTEEWRCNICNISVNSSHQLHAHIQGTKHKAKANSSESNMTYVPAEKVGFSSSGLGTNGSGMVGIDVSANRNFCAACNVKVNSEIQLHQHIMSKKHLDKVNGKIPQQTKYTGGQRNHPYRKSQTESNFNRSQYFNSNYSNVPISNNFIHGGQLY</sequence>
<evidence type="ECO:0000256" key="6">
    <source>
        <dbReference type="ARBA" id="ARBA00023242"/>
    </source>
</evidence>
<dbReference type="SUPFAM" id="SSF57667">
    <property type="entry name" value="beta-beta-alpha zinc fingers"/>
    <property type="match status" value="3"/>
</dbReference>
<feature type="compositionally biased region" description="Polar residues" evidence="7">
    <location>
        <begin position="235"/>
        <end position="244"/>
    </location>
</feature>
<feature type="domain" description="C2H2-type" evidence="8">
    <location>
        <begin position="82"/>
        <end position="104"/>
    </location>
</feature>
<dbReference type="EMBL" id="GEDC01020390">
    <property type="protein sequence ID" value="JAS16908.1"/>
    <property type="molecule type" value="Transcribed_RNA"/>
</dbReference>
<dbReference type="SMART" id="SM00355">
    <property type="entry name" value="ZnF_C2H2"/>
    <property type="match status" value="3"/>
</dbReference>
<dbReference type="AlphaFoldDB" id="A0A1B6CU15"/>
<dbReference type="InterPro" id="IPR051845">
    <property type="entry name" value="Znf385"/>
</dbReference>
<dbReference type="EMBL" id="GEDC01011695">
    <property type="protein sequence ID" value="JAS25603.1"/>
    <property type="molecule type" value="Transcribed_RNA"/>
</dbReference>
<keyword evidence="3" id="KW-0677">Repeat</keyword>
<evidence type="ECO:0000256" key="7">
    <source>
        <dbReference type="SAM" id="MobiDB-lite"/>
    </source>
</evidence>
<evidence type="ECO:0000256" key="1">
    <source>
        <dbReference type="ARBA" id="ARBA00004123"/>
    </source>
</evidence>
<feature type="region of interest" description="Disordered" evidence="7">
    <location>
        <begin position="235"/>
        <end position="255"/>
    </location>
</feature>
<organism evidence="10">
    <name type="scientific">Clastoptera arizonana</name>
    <name type="common">Arizona spittle bug</name>
    <dbReference type="NCBI Taxonomy" id="38151"/>
    <lineage>
        <taxon>Eukaryota</taxon>
        <taxon>Metazoa</taxon>
        <taxon>Ecdysozoa</taxon>
        <taxon>Arthropoda</taxon>
        <taxon>Hexapoda</taxon>
        <taxon>Insecta</taxon>
        <taxon>Pterygota</taxon>
        <taxon>Neoptera</taxon>
        <taxon>Paraneoptera</taxon>
        <taxon>Hemiptera</taxon>
        <taxon>Auchenorrhyncha</taxon>
        <taxon>Cercopoidea</taxon>
        <taxon>Clastopteridae</taxon>
        <taxon>Clastoptera</taxon>
    </lineage>
</organism>
<dbReference type="PANTHER" id="PTHR23067">
    <property type="entry name" value="DOUBLE-STRANDED RNA-BINDING ZINC FINGER PROTEIN"/>
    <property type="match status" value="1"/>
</dbReference>